<evidence type="ECO:0008006" key="3">
    <source>
        <dbReference type="Google" id="ProtNLM"/>
    </source>
</evidence>
<dbReference type="AlphaFoldDB" id="A0A1G6T1R3"/>
<dbReference type="Proteomes" id="UP000199417">
    <property type="component" value="Unassembled WGS sequence"/>
</dbReference>
<gene>
    <name evidence="1" type="ORF">SAMN05444580_103366</name>
</gene>
<proteinExistence type="predicted"/>
<dbReference type="EMBL" id="FNAB01000003">
    <property type="protein sequence ID" value="SDD23072.1"/>
    <property type="molecule type" value="Genomic_DNA"/>
</dbReference>
<organism evidence="1 2">
    <name type="scientific">Rhodococcus tukisamuensis</name>
    <dbReference type="NCBI Taxonomy" id="168276"/>
    <lineage>
        <taxon>Bacteria</taxon>
        <taxon>Bacillati</taxon>
        <taxon>Actinomycetota</taxon>
        <taxon>Actinomycetes</taxon>
        <taxon>Mycobacteriales</taxon>
        <taxon>Nocardiaceae</taxon>
        <taxon>Rhodococcus</taxon>
    </lineage>
</organism>
<keyword evidence="2" id="KW-1185">Reference proteome</keyword>
<evidence type="ECO:0000313" key="1">
    <source>
        <dbReference type="EMBL" id="SDD23072.1"/>
    </source>
</evidence>
<reference evidence="1 2" key="1">
    <citation type="submission" date="2016-10" db="EMBL/GenBank/DDBJ databases">
        <authorList>
            <person name="de Groot N.N."/>
        </authorList>
    </citation>
    <scope>NUCLEOTIDE SEQUENCE [LARGE SCALE GENOMIC DNA]</scope>
    <source>
        <strain evidence="1 2">JCM 11308</strain>
    </source>
</reference>
<sequence length="43" mass="5016">MRQAQWPSVGLDAEKHKGRNVVERPFCTLMLWRALAARYDNSL</sequence>
<accession>A0A1G6T1R3</accession>
<evidence type="ECO:0000313" key="2">
    <source>
        <dbReference type="Proteomes" id="UP000199417"/>
    </source>
</evidence>
<protein>
    <recommendedName>
        <fullName evidence="3">Transposase DDE domain-containing protein</fullName>
    </recommendedName>
</protein>
<name>A0A1G6T1R3_9NOCA</name>